<evidence type="ECO:0000313" key="1">
    <source>
        <dbReference type="EMBL" id="CUS42999.1"/>
    </source>
</evidence>
<reference evidence="1" key="1">
    <citation type="submission" date="2015-10" db="EMBL/GenBank/DDBJ databases">
        <authorList>
            <person name="Gilbert D.G."/>
        </authorList>
    </citation>
    <scope>NUCLEOTIDE SEQUENCE</scope>
</reference>
<name>A0A160TIK6_9ZZZZ</name>
<dbReference type="EMBL" id="CZQC01000073">
    <property type="protein sequence ID" value="CUS42999.1"/>
    <property type="molecule type" value="Genomic_DNA"/>
</dbReference>
<gene>
    <name evidence="1" type="ORF">MGWOODY_Tha349</name>
</gene>
<protein>
    <submittedName>
        <fullName evidence="1">TonB system biopolymer transport component Chromosome segregation ATPase</fullName>
    </submittedName>
</protein>
<dbReference type="Pfam" id="PF11932">
    <property type="entry name" value="DUF3450"/>
    <property type="match status" value="1"/>
</dbReference>
<sequence>MVLRQSLTLTLLASALIAAPVSAVENSLAGQEKIDKSAAASQKKINNLVDQTTSDFEKYRVAAQRLESLTIFNKQMAKLVESQKSEIVSINQQINDIDSIETGALPLMLKMTTTLGDIIAADVPFLLNDRKERFENLTILIDQANVSAGEKYRRIMEAYQIEMEFGRTIEAYRDVLVTNDNSEPRTVDFLRIGRVGLYYQTLDGSESGRWDSERNAWEMLNSSHRNSIRDGLRIARKQMPPELLTLPVNAPAL</sequence>
<dbReference type="InterPro" id="IPR016866">
    <property type="entry name" value="UCP028069"/>
</dbReference>
<organism evidence="1">
    <name type="scientific">hydrothermal vent metagenome</name>
    <dbReference type="NCBI Taxonomy" id="652676"/>
    <lineage>
        <taxon>unclassified sequences</taxon>
        <taxon>metagenomes</taxon>
        <taxon>ecological metagenomes</taxon>
    </lineage>
</organism>
<dbReference type="AlphaFoldDB" id="A0A160TIK6"/>
<proteinExistence type="predicted"/>
<accession>A0A160TIK6</accession>
<dbReference type="PIRSF" id="PIRSF028069">
    <property type="entry name" value="UCP028069"/>
    <property type="match status" value="1"/>
</dbReference>